<dbReference type="GO" id="GO:0009055">
    <property type="term" value="F:electron transfer activity"/>
    <property type="evidence" value="ECO:0007669"/>
    <property type="project" value="InterPro"/>
</dbReference>
<dbReference type="PROSITE" id="PS51007">
    <property type="entry name" value="CYTC"/>
    <property type="match status" value="4"/>
</dbReference>
<feature type="binding site" description="covalent" evidence="11">
    <location>
        <position position="82"/>
    </location>
    <ligand>
        <name>heme c</name>
        <dbReference type="ChEBI" id="CHEBI:61717"/>
        <label>1</label>
    </ligand>
</feature>
<feature type="binding site" description="covalent" evidence="11">
    <location>
        <position position="352"/>
    </location>
    <ligand>
        <name>heme c</name>
        <dbReference type="ChEBI" id="CHEBI:61717"/>
        <label>3</label>
    </ligand>
</feature>
<comment type="caution">
    <text evidence="14">The sequence shown here is derived from an EMBL/GenBank/DDBJ whole genome shotgun (WGS) entry which is preliminary data.</text>
</comment>
<feature type="binding site" description="axial binding residue" evidence="12">
    <location>
        <position position="353"/>
    </location>
    <ligand>
        <name>heme c</name>
        <dbReference type="ChEBI" id="CHEBI:61717"/>
        <label>3</label>
    </ligand>
    <ligandPart>
        <name>Fe</name>
        <dbReference type="ChEBI" id="CHEBI:18248"/>
    </ligandPart>
</feature>
<feature type="binding site" description="covalent" evidence="11">
    <location>
        <position position="232"/>
    </location>
    <ligand>
        <name>heme c</name>
        <dbReference type="ChEBI" id="CHEBI:61717"/>
        <label>2</label>
    </ligand>
</feature>
<keyword evidence="8" id="KW-0249">Electron transport</keyword>
<name>A0A1V8M2I5_9GAMM</name>
<keyword evidence="5 12" id="KW-0479">Metal-binding</keyword>
<dbReference type="InterPro" id="IPR036909">
    <property type="entry name" value="Cyt_c-like_dom_sf"/>
</dbReference>
<evidence type="ECO:0000256" key="8">
    <source>
        <dbReference type="ARBA" id="ARBA00022982"/>
    </source>
</evidence>
<feature type="binding site" description="covalent" evidence="11">
    <location>
        <position position="79"/>
    </location>
    <ligand>
        <name>heme c</name>
        <dbReference type="ChEBI" id="CHEBI:61717"/>
        <label>1</label>
    </ligand>
</feature>
<evidence type="ECO:0000256" key="10">
    <source>
        <dbReference type="ARBA" id="ARBA00023136"/>
    </source>
</evidence>
<keyword evidence="4 11" id="KW-0349">Heme</keyword>
<dbReference type="GO" id="GO:0005506">
    <property type="term" value="F:iron ion binding"/>
    <property type="evidence" value="ECO:0007669"/>
    <property type="project" value="InterPro"/>
</dbReference>
<evidence type="ECO:0000256" key="1">
    <source>
        <dbReference type="ARBA" id="ARBA00004236"/>
    </source>
</evidence>
<feature type="binding site" description="axial binding residue" evidence="12">
    <location>
        <position position="83"/>
    </location>
    <ligand>
        <name>heme c</name>
        <dbReference type="ChEBI" id="CHEBI:61717"/>
        <label>1</label>
    </ligand>
    <ligandPart>
        <name>Fe</name>
        <dbReference type="ChEBI" id="CHEBI:18248"/>
    </ligandPart>
</feature>
<dbReference type="Gene3D" id="1.10.760.10">
    <property type="entry name" value="Cytochrome c-like domain"/>
    <property type="match status" value="4"/>
</dbReference>
<keyword evidence="10" id="KW-0472">Membrane</keyword>
<comment type="cofactor">
    <cofactor evidence="11">
        <name>heme c</name>
        <dbReference type="ChEBI" id="CHEBI:61717"/>
    </cofactor>
    <text evidence="11">Binds 3 heme c groups covalently per subunit.</text>
</comment>
<evidence type="ECO:0000259" key="13">
    <source>
        <dbReference type="PROSITE" id="PS51007"/>
    </source>
</evidence>
<dbReference type="InterPro" id="IPR002323">
    <property type="entry name" value="Cyt_CIE"/>
</dbReference>
<dbReference type="PRINTS" id="PR00607">
    <property type="entry name" value="CYTCHROMECIE"/>
</dbReference>
<dbReference type="RefSeq" id="WP_080523961.1">
    <property type="nucleotide sequence ID" value="NZ_LPUF01000003.1"/>
</dbReference>
<gene>
    <name evidence="14" type="ORF">AU255_16095</name>
</gene>
<keyword evidence="9 12" id="KW-0408">Iron</keyword>
<accession>A0A1V8M2I5</accession>
<dbReference type="PANTHER" id="PTHR35008:SF8">
    <property type="entry name" value="ALCOHOL DEHYDROGENASE CYTOCHROME C SUBUNIT"/>
    <property type="match status" value="1"/>
</dbReference>
<feature type="domain" description="Cytochrome c" evidence="13">
    <location>
        <begin position="214"/>
        <end position="321"/>
    </location>
</feature>
<evidence type="ECO:0000256" key="9">
    <source>
        <dbReference type="ARBA" id="ARBA00023004"/>
    </source>
</evidence>
<dbReference type="PANTHER" id="PTHR35008">
    <property type="entry name" value="BLL4482 PROTEIN-RELATED"/>
    <property type="match status" value="1"/>
</dbReference>
<evidence type="ECO:0000256" key="5">
    <source>
        <dbReference type="ARBA" id="ARBA00022723"/>
    </source>
</evidence>
<protein>
    <recommendedName>
        <fullName evidence="13">Cytochrome c domain-containing protein</fullName>
    </recommendedName>
</protein>
<dbReference type="AlphaFoldDB" id="A0A1V8M2I5"/>
<keyword evidence="7" id="KW-0677">Repeat</keyword>
<dbReference type="Proteomes" id="UP000191980">
    <property type="component" value="Unassembled WGS sequence"/>
</dbReference>
<evidence type="ECO:0000256" key="4">
    <source>
        <dbReference type="ARBA" id="ARBA00022617"/>
    </source>
</evidence>
<dbReference type="GO" id="GO:0016614">
    <property type="term" value="F:oxidoreductase activity, acting on CH-OH group of donors"/>
    <property type="evidence" value="ECO:0007669"/>
    <property type="project" value="InterPro"/>
</dbReference>
<keyword evidence="6" id="KW-0732">Signal</keyword>
<dbReference type="SUPFAM" id="SSF46626">
    <property type="entry name" value="Cytochrome c"/>
    <property type="match status" value="4"/>
</dbReference>
<dbReference type="InterPro" id="IPR014353">
    <property type="entry name" value="Membr-bd_ADH_cyt_c"/>
</dbReference>
<evidence type="ECO:0000256" key="11">
    <source>
        <dbReference type="PIRSR" id="PIRSR000018-50"/>
    </source>
</evidence>
<dbReference type="GO" id="GO:0016020">
    <property type="term" value="C:membrane"/>
    <property type="evidence" value="ECO:0007669"/>
    <property type="project" value="InterPro"/>
</dbReference>
<feature type="binding site" description="axial binding residue" evidence="12">
    <location>
        <position position="233"/>
    </location>
    <ligand>
        <name>heme c</name>
        <dbReference type="ChEBI" id="CHEBI:61717"/>
        <label>2</label>
    </ligand>
    <ligandPart>
        <name>Fe</name>
        <dbReference type="ChEBI" id="CHEBI:18248"/>
    </ligandPart>
</feature>
<evidence type="ECO:0000313" key="14">
    <source>
        <dbReference type="EMBL" id="OQK15728.1"/>
    </source>
</evidence>
<dbReference type="GO" id="GO:0020037">
    <property type="term" value="F:heme binding"/>
    <property type="evidence" value="ECO:0007669"/>
    <property type="project" value="InterPro"/>
</dbReference>
<organism evidence="14 15">
    <name type="scientific">Methyloprofundus sedimenti</name>
    <dbReference type="NCBI Taxonomy" id="1420851"/>
    <lineage>
        <taxon>Bacteria</taxon>
        <taxon>Pseudomonadati</taxon>
        <taxon>Pseudomonadota</taxon>
        <taxon>Gammaproteobacteria</taxon>
        <taxon>Methylococcales</taxon>
        <taxon>Methylococcaceae</taxon>
        <taxon>Methyloprofundus</taxon>
    </lineage>
</organism>
<evidence type="ECO:0000256" key="7">
    <source>
        <dbReference type="ARBA" id="ARBA00022737"/>
    </source>
</evidence>
<reference evidence="14 15" key="1">
    <citation type="submission" date="2015-12" db="EMBL/GenBank/DDBJ databases">
        <authorList>
            <person name="Shamseldin A."/>
            <person name="Moawad H."/>
            <person name="Abd El-Rahim W.M."/>
            <person name="Sadowsky M.J."/>
        </authorList>
    </citation>
    <scope>NUCLEOTIDE SEQUENCE [LARGE SCALE GENOMIC DNA]</scope>
    <source>
        <strain evidence="14 15">WF1</strain>
    </source>
</reference>
<feature type="binding site" description="covalent" evidence="11">
    <location>
        <position position="229"/>
    </location>
    <ligand>
        <name>heme c</name>
        <dbReference type="ChEBI" id="CHEBI:61717"/>
        <label>2</label>
    </ligand>
</feature>
<dbReference type="InterPro" id="IPR051459">
    <property type="entry name" value="Cytochrome_c-type_DH"/>
</dbReference>
<proteinExistence type="predicted"/>
<dbReference type="Pfam" id="PF13442">
    <property type="entry name" value="Cytochrome_CBB3"/>
    <property type="match status" value="2"/>
</dbReference>
<dbReference type="InterPro" id="IPR009056">
    <property type="entry name" value="Cyt_c-like_dom"/>
</dbReference>
<feature type="domain" description="Cytochrome c" evidence="13">
    <location>
        <begin position="440"/>
        <end position="520"/>
    </location>
</feature>
<evidence type="ECO:0000313" key="15">
    <source>
        <dbReference type="Proteomes" id="UP000191980"/>
    </source>
</evidence>
<evidence type="ECO:0000256" key="6">
    <source>
        <dbReference type="ARBA" id="ARBA00022729"/>
    </source>
</evidence>
<evidence type="ECO:0000256" key="3">
    <source>
        <dbReference type="ARBA" id="ARBA00022475"/>
    </source>
</evidence>
<feature type="domain" description="Cytochrome c" evidence="13">
    <location>
        <begin position="336"/>
        <end position="419"/>
    </location>
</feature>
<dbReference type="EMBL" id="LPUF01000003">
    <property type="protein sequence ID" value="OQK15728.1"/>
    <property type="molecule type" value="Genomic_DNA"/>
</dbReference>
<keyword evidence="2" id="KW-0813">Transport</keyword>
<dbReference type="Pfam" id="PF00034">
    <property type="entry name" value="Cytochrom_C"/>
    <property type="match status" value="1"/>
</dbReference>
<feature type="domain" description="Cytochrome c" evidence="13">
    <location>
        <begin position="65"/>
        <end position="170"/>
    </location>
</feature>
<sequence>MPNNPNLIRFCTTTTSKAFYLLIVLWTLVFTPSAHAWHPISSNTKILGIYPDYPKILYEQLPNAAAVKRGEYLVKIGDCIACHSNPKAGTYPFSGGLPIDTPFGTFFTPNITPDKTTGIGNWSEQDFIQVMHQGIRPNGSNSFPAFPYVYFNRIKPQDLKDIWAYLQVIPAVSLGNKGNTLPAIIDWRIWQTVWKSLYFYPDQGVFNSDPDKSEAWNRGAYLVNGLGHCTMCHTPMNVMGAEEKKYFLTGSLIEGYWAPDITGLGLSSARRYQVANVFRKSQLINAAGPVRGPMADANHDSLQYLTDDDSLAIAEYLKSVVSKQPRNLPQRLEDQPRLKRGEQVYANVCVICHLKGEAGAPRIGDQANWEQRLASSDKGLSGLYSHAINGFNKMPVKGACVTCNDADVKAGVDYILYQSLLHSQWIELQNPLPLPRVATTSFTLGKQVYRNNCSVCHDQGQLGAPKIGDEQQWQARIKKNMDVLILNTLQGKANMPVKGGCSHCTDTEIIAAVKYLVQQSQKQNNYTLW</sequence>
<evidence type="ECO:0000256" key="2">
    <source>
        <dbReference type="ARBA" id="ARBA00022448"/>
    </source>
</evidence>
<dbReference type="OrthoDB" id="9811281at2"/>
<keyword evidence="15" id="KW-1185">Reference proteome</keyword>
<feature type="binding site" description="covalent" evidence="11">
    <location>
        <position position="349"/>
    </location>
    <ligand>
        <name>heme c</name>
        <dbReference type="ChEBI" id="CHEBI:61717"/>
        <label>3</label>
    </ligand>
</feature>
<dbReference type="PIRSF" id="PIRSF000018">
    <property type="entry name" value="Mb_ADH_cyt_c"/>
    <property type="match status" value="1"/>
</dbReference>
<keyword evidence="3" id="KW-1003">Cell membrane</keyword>
<comment type="subcellular location">
    <subcellularLocation>
        <location evidence="1">Cell membrane</location>
    </subcellularLocation>
</comment>
<evidence type="ECO:0000256" key="12">
    <source>
        <dbReference type="PIRSR" id="PIRSR000018-51"/>
    </source>
</evidence>
<dbReference type="STRING" id="1420851.AU255_16095"/>